<evidence type="ECO:0000313" key="3">
    <source>
        <dbReference type="Proteomes" id="UP000632222"/>
    </source>
</evidence>
<feature type="domain" description="DUF4158" evidence="1">
    <location>
        <begin position="7"/>
        <end position="164"/>
    </location>
</feature>
<dbReference type="InterPro" id="IPR025296">
    <property type="entry name" value="DUF4158"/>
</dbReference>
<dbReference type="RefSeq" id="WP_189007984.1">
    <property type="nucleotide sequence ID" value="NZ_BMOD01000033.1"/>
</dbReference>
<evidence type="ECO:0000313" key="2">
    <source>
        <dbReference type="EMBL" id="GGJ55553.1"/>
    </source>
</evidence>
<organism evidence="2 3">
    <name type="scientific">Deinococcus roseus</name>
    <dbReference type="NCBI Taxonomy" id="392414"/>
    <lineage>
        <taxon>Bacteria</taxon>
        <taxon>Thermotogati</taxon>
        <taxon>Deinococcota</taxon>
        <taxon>Deinococci</taxon>
        <taxon>Deinococcales</taxon>
        <taxon>Deinococcaceae</taxon>
        <taxon>Deinococcus</taxon>
    </lineage>
</organism>
<comment type="caution">
    <text evidence="2">The sequence shown here is derived from an EMBL/GenBank/DDBJ whole genome shotgun (WGS) entry which is preliminary data.</text>
</comment>
<dbReference type="Proteomes" id="UP000632222">
    <property type="component" value="Unassembled WGS sequence"/>
</dbReference>
<keyword evidence="3" id="KW-1185">Reference proteome</keyword>
<accession>A0ABQ2DF19</accession>
<reference evidence="3" key="1">
    <citation type="journal article" date="2019" name="Int. J. Syst. Evol. Microbiol.">
        <title>The Global Catalogue of Microorganisms (GCM) 10K type strain sequencing project: providing services to taxonomists for standard genome sequencing and annotation.</title>
        <authorList>
            <consortium name="The Broad Institute Genomics Platform"/>
            <consortium name="The Broad Institute Genome Sequencing Center for Infectious Disease"/>
            <person name="Wu L."/>
            <person name="Ma J."/>
        </authorList>
    </citation>
    <scope>NUCLEOTIDE SEQUENCE [LARGE SCALE GENOMIC DNA]</scope>
    <source>
        <strain evidence="3">JCM 14370</strain>
    </source>
</reference>
<evidence type="ECO:0000259" key="1">
    <source>
        <dbReference type="Pfam" id="PF13700"/>
    </source>
</evidence>
<proteinExistence type="predicted"/>
<protein>
    <recommendedName>
        <fullName evidence="1">DUF4158 domain-containing protein</fullName>
    </recommendedName>
</protein>
<dbReference type="EMBL" id="BMOD01000033">
    <property type="protein sequence ID" value="GGJ55553.1"/>
    <property type="molecule type" value="Genomic_DNA"/>
</dbReference>
<sequence>MLTLEDTIYPRLKRKPTPAELTLLFTPSTADLHHICAVCTHGTPRLARLIHLVIARHLRGFQSLRDIPRPIQRHIAASVGLEGFLPQLPTQDHRRPYTEHTQWVRDHLHFTSFRTYGVQELHRVLESCCTRHEDLVSIINAAVEHLHQLQYELPGFTRLVKEATHVRSRVNRSIFDRVVTHLTETDQEKLNRLLEEQPTGGKSNWNLIKQEPRKASLSQLKVALGHLQDLEDITPQVNLKMWVSNSKFEQFVREARSLHRQALGRLTLHKRYTLMVALLEDQQARIKDDLGTLLVKRMFRLRNAALTQLKALQERHQGHTDMLIEQLRQITVLLADKNPEGVLEDIQKVIPKPEDTLLDIDQYQGRSRNNFVPFMLWGYQQNRQVLLKLLEVVPITSTSDNKDLEEAIRYVLEHRSERDPNLSTFNIDPRFKEVTILPLLPLGWVPEVWRPFVFQHNGREVIVVQGHPLGLNKMYFEMCVLMHVAWELRSGDLCIEGSNQYANYTRELVSPQEMEQELPVFLKQMNLDGTPRKMVSTLKARLQDVARWADVQLKSPEMSGTRIKGETFTLSRQEADPEPAGFIEHRQRLATGLAQQERTVLDALFDTEHL</sequence>
<dbReference type="Pfam" id="PF13700">
    <property type="entry name" value="DUF4158"/>
    <property type="match status" value="1"/>
</dbReference>
<gene>
    <name evidence="2" type="ORF">GCM10008938_47170</name>
</gene>
<name>A0ABQ2DF19_9DEIO</name>